<evidence type="ECO:0008006" key="4">
    <source>
        <dbReference type="Google" id="ProtNLM"/>
    </source>
</evidence>
<feature type="region of interest" description="Disordered" evidence="1">
    <location>
        <begin position="275"/>
        <end position="303"/>
    </location>
</feature>
<evidence type="ECO:0000313" key="2">
    <source>
        <dbReference type="EMBL" id="KAF2829108.1"/>
    </source>
</evidence>
<proteinExistence type="predicted"/>
<dbReference type="OrthoDB" id="10668681at2759"/>
<keyword evidence="3" id="KW-1185">Reference proteome</keyword>
<evidence type="ECO:0000313" key="3">
    <source>
        <dbReference type="Proteomes" id="UP000799424"/>
    </source>
</evidence>
<protein>
    <recommendedName>
        <fullName evidence="4">Nucleoplasmin-like domain-containing protein</fullName>
    </recommendedName>
</protein>
<dbReference type="Proteomes" id="UP000799424">
    <property type="component" value="Unassembled WGS sequence"/>
</dbReference>
<sequence>MQEYSALPTFDPAISSHLPIDYETIESGSNTMCNMRLKVGVSNGEFTDGLAVYLCISGEGSNQITLNCDDTVHKFSLNNLVMVQPELPFNKLCPTVTDPKINSDAERQRLRAVQPPDRPVGKSDGHVHRERPATPLVMKQERERSHGLIDKPLRRKRIPEMGSDHEADEPPHKKKSSNNVIVQLRQMQDKTTADIVAIIDKELASHTRSTHELQTKLAQQATEIGKLKEQLTADTAADQDWSERAKAGNREIDELRLENDKLQTARREGMLKIAGLEDEVENEKAAKETALKREAASDKKWKK</sequence>
<feature type="region of interest" description="Disordered" evidence="1">
    <location>
        <begin position="100"/>
        <end position="178"/>
    </location>
</feature>
<dbReference type="EMBL" id="MU006221">
    <property type="protein sequence ID" value="KAF2829108.1"/>
    <property type="molecule type" value="Genomic_DNA"/>
</dbReference>
<accession>A0A6A7A8P1</accession>
<gene>
    <name evidence="2" type="ORF">CC86DRAFT_403765</name>
</gene>
<reference evidence="2" key="1">
    <citation type="journal article" date="2020" name="Stud. Mycol.">
        <title>101 Dothideomycetes genomes: a test case for predicting lifestyles and emergence of pathogens.</title>
        <authorList>
            <person name="Haridas S."/>
            <person name="Albert R."/>
            <person name="Binder M."/>
            <person name="Bloem J."/>
            <person name="Labutti K."/>
            <person name="Salamov A."/>
            <person name="Andreopoulos B."/>
            <person name="Baker S."/>
            <person name="Barry K."/>
            <person name="Bills G."/>
            <person name="Bluhm B."/>
            <person name="Cannon C."/>
            <person name="Castanera R."/>
            <person name="Culley D."/>
            <person name="Daum C."/>
            <person name="Ezra D."/>
            <person name="Gonzalez J."/>
            <person name="Henrissat B."/>
            <person name="Kuo A."/>
            <person name="Liang C."/>
            <person name="Lipzen A."/>
            <person name="Lutzoni F."/>
            <person name="Magnuson J."/>
            <person name="Mondo S."/>
            <person name="Nolan M."/>
            <person name="Ohm R."/>
            <person name="Pangilinan J."/>
            <person name="Park H.-J."/>
            <person name="Ramirez L."/>
            <person name="Alfaro M."/>
            <person name="Sun H."/>
            <person name="Tritt A."/>
            <person name="Yoshinaga Y."/>
            <person name="Zwiers L.-H."/>
            <person name="Turgeon B."/>
            <person name="Goodwin S."/>
            <person name="Spatafora J."/>
            <person name="Crous P."/>
            <person name="Grigoriev I."/>
        </authorList>
    </citation>
    <scope>NUCLEOTIDE SEQUENCE</scope>
    <source>
        <strain evidence="2">CBS 113818</strain>
    </source>
</reference>
<feature type="compositionally biased region" description="Basic and acidic residues" evidence="1">
    <location>
        <begin position="119"/>
        <end position="132"/>
    </location>
</feature>
<organism evidence="2 3">
    <name type="scientific">Ophiobolus disseminans</name>
    <dbReference type="NCBI Taxonomy" id="1469910"/>
    <lineage>
        <taxon>Eukaryota</taxon>
        <taxon>Fungi</taxon>
        <taxon>Dikarya</taxon>
        <taxon>Ascomycota</taxon>
        <taxon>Pezizomycotina</taxon>
        <taxon>Dothideomycetes</taxon>
        <taxon>Pleosporomycetidae</taxon>
        <taxon>Pleosporales</taxon>
        <taxon>Pleosporineae</taxon>
        <taxon>Phaeosphaeriaceae</taxon>
        <taxon>Ophiobolus</taxon>
    </lineage>
</organism>
<feature type="compositionally biased region" description="Basic and acidic residues" evidence="1">
    <location>
        <begin position="282"/>
        <end position="303"/>
    </location>
</feature>
<dbReference type="AlphaFoldDB" id="A0A6A7A8P1"/>
<evidence type="ECO:0000256" key="1">
    <source>
        <dbReference type="SAM" id="MobiDB-lite"/>
    </source>
</evidence>
<name>A0A6A7A8P1_9PLEO</name>
<feature type="compositionally biased region" description="Basic and acidic residues" evidence="1">
    <location>
        <begin position="139"/>
        <end position="171"/>
    </location>
</feature>